<sequence>MDDYNNPKEGKTYISPSLKGFGSFEKQIRIASKVISSPDSYAFGTIKDEIVIRHKKNAQSYIKAKFIEDNRGIFVLSIQGFTVATDKPHNASFSFVNNEIDTLLNFIKSIQQFKLENCKAVSFSDEHRNTILSDTQMQTLIRENEELLQEVLKSEITKDDIVSIAYRKKQITVFSQLLENQEYFLNLLQKKNCTNESLWQKFFEKNNWIFGYGLGYIFLSNLNDKKLEQIVQGYSLNNRGKRVDALMKTRGLISSLCFIEIKTHLTSLLDNKPYRAGCWSPSKELSGAVAQIQGTVASAIDTLSNRIMIEDGEGNPTGEEIYNYQPKSFLVIGSLSEFITEFGINKEKLRSFELYRKNIINPEIITFDELYERAKYIVINNESFILEK</sequence>
<dbReference type="AlphaFoldDB" id="A0A4Y8LDF8"/>
<organism evidence="2 3">
    <name type="scientific">Dysgonomonas capnocytophagoides</name>
    <dbReference type="NCBI Taxonomy" id="45254"/>
    <lineage>
        <taxon>Bacteria</taxon>
        <taxon>Pseudomonadati</taxon>
        <taxon>Bacteroidota</taxon>
        <taxon>Bacteroidia</taxon>
        <taxon>Bacteroidales</taxon>
        <taxon>Dysgonomonadaceae</taxon>
        <taxon>Dysgonomonas</taxon>
    </lineage>
</organism>
<reference evidence="2 3" key="1">
    <citation type="submission" date="2019-03" db="EMBL/GenBank/DDBJ databases">
        <title>San Antonio Military Medical Center submission to MRSN (WRAIR), pending publication.</title>
        <authorList>
            <person name="Blyth D.M."/>
            <person name="Mccarthy S.L."/>
            <person name="Schall S.E."/>
            <person name="Stam J.A."/>
            <person name="Ong A.C."/>
            <person name="Mcgann P.T."/>
        </authorList>
    </citation>
    <scope>NUCLEOTIDE SEQUENCE [LARGE SCALE GENOMIC DNA]</scope>
    <source>
        <strain evidence="2 3">MRSN571793</strain>
    </source>
</reference>
<dbReference type="OrthoDB" id="784881at2"/>
<comment type="caution">
    <text evidence="2">The sequence shown here is derived from an EMBL/GenBank/DDBJ whole genome shotgun (WGS) entry which is preliminary data.</text>
</comment>
<gene>
    <name evidence="2" type="ORF">E2605_03085</name>
</gene>
<evidence type="ECO:0000259" key="1">
    <source>
        <dbReference type="Pfam" id="PF14082"/>
    </source>
</evidence>
<proteinExistence type="predicted"/>
<protein>
    <submittedName>
        <fullName evidence="2">DUF4263 domain-containing protein</fullName>
    </submittedName>
</protein>
<dbReference type="InterPro" id="IPR025359">
    <property type="entry name" value="SduA_C"/>
</dbReference>
<dbReference type="EMBL" id="SOML01000001">
    <property type="protein sequence ID" value="TFD99080.1"/>
    <property type="molecule type" value="Genomic_DNA"/>
</dbReference>
<dbReference type="Proteomes" id="UP000297861">
    <property type="component" value="Unassembled WGS sequence"/>
</dbReference>
<evidence type="ECO:0000313" key="2">
    <source>
        <dbReference type="EMBL" id="TFD99080.1"/>
    </source>
</evidence>
<name>A0A4Y8LDF8_9BACT</name>
<accession>A0A4Y8LDF8</accession>
<feature type="domain" description="Shedu protein SduA C-terminal" evidence="1">
    <location>
        <begin position="195"/>
        <end position="371"/>
    </location>
</feature>
<dbReference type="Pfam" id="PF14082">
    <property type="entry name" value="SduA_C"/>
    <property type="match status" value="1"/>
</dbReference>
<dbReference type="RefSeq" id="WP_134435457.1">
    <property type="nucleotide sequence ID" value="NZ_SOML01000001.1"/>
</dbReference>
<evidence type="ECO:0000313" key="3">
    <source>
        <dbReference type="Proteomes" id="UP000297861"/>
    </source>
</evidence>
<keyword evidence="3" id="KW-1185">Reference proteome</keyword>